<dbReference type="RefSeq" id="WP_142260984.1">
    <property type="nucleotide sequence ID" value="NZ_BMPV01000002.1"/>
</dbReference>
<keyword evidence="4" id="KW-1185">Reference proteome</keyword>
<feature type="compositionally biased region" description="Pro residues" evidence="1">
    <location>
        <begin position="35"/>
        <end position="58"/>
    </location>
</feature>
<feature type="chain" id="PRO_5021901621" evidence="2">
    <location>
        <begin position="18"/>
        <end position="107"/>
    </location>
</feature>
<dbReference type="EMBL" id="VFPQ01000001">
    <property type="protein sequence ID" value="TQM77213.1"/>
    <property type="molecule type" value="Genomic_DNA"/>
</dbReference>
<organism evidence="3 4">
    <name type="scientific">Thermopolyspora flexuosa</name>
    <dbReference type="NCBI Taxonomy" id="103836"/>
    <lineage>
        <taxon>Bacteria</taxon>
        <taxon>Bacillati</taxon>
        <taxon>Actinomycetota</taxon>
        <taxon>Actinomycetes</taxon>
        <taxon>Streptosporangiales</taxon>
        <taxon>Streptosporangiaceae</taxon>
        <taxon>Thermopolyspora</taxon>
    </lineage>
</organism>
<accession>A0A543J312</accession>
<keyword evidence="2" id="KW-0732">Signal</keyword>
<gene>
    <name evidence="3" type="ORF">FHX40_3970</name>
</gene>
<dbReference type="OrthoDB" id="3543749at2"/>
<evidence type="ECO:0000313" key="3">
    <source>
        <dbReference type="EMBL" id="TQM77213.1"/>
    </source>
</evidence>
<proteinExistence type="predicted"/>
<evidence type="ECO:0000256" key="1">
    <source>
        <dbReference type="SAM" id="MobiDB-lite"/>
    </source>
</evidence>
<dbReference type="AlphaFoldDB" id="A0A543J312"/>
<name>A0A543J312_9ACTN</name>
<comment type="caution">
    <text evidence="3">The sequence shown here is derived from an EMBL/GenBank/DDBJ whole genome shotgun (WGS) entry which is preliminary data.</text>
</comment>
<feature type="region of interest" description="Disordered" evidence="1">
    <location>
        <begin position="17"/>
        <end position="63"/>
    </location>
</feature>
<evidence type="ECO:0000256" key="2">
    <source>
        <dbReference type="SAM" id="SignalP"/>
    </source>
</evidence>
<reference evidence="3 4" key="1">
    <citation type="submission" date="2019-06" db="EMBL/GenBank/DDBJ databases">
        <title>Sequencing the genomes of 1000 actinobacteria strains.</title>
        <authorList>
            <person name="Klenk H.-P."/>
        </authorList>
    </citation>
    <scope>NUCLEOTIDE SEQUENCE [LARGE SCALE GENOMIC DNA]</scope>
    <source>
        <strain evidence="3 4">DSM 43186</strain>
    </source>
</reference>
<sequence>MTAGALLLVAQPSAALANVPPTQPATSQPTTSQPAEPPEPAEPAEPPEPPEPAEPAPPSGSLIGQIVIFNDEIIEPVSVPISLCGTNLMSPGAKLKCGSTRVSDDDG</sequence>
<protein>
    <submittedName>
        <fullName evidence="3">Uncharacterized protein</fullName>
    </submittedName>
</protein>
<dbReference type="Proteomes" id="UP000319213">
    <property type="component" value="Unassembled WGS sequence"/>
</dbReference>
<feature type="compositionally biased region" description="Low complexity" evidence="1">
    <location>
        <begin position="24"/>
        <end position="34"/>
    </location>
</feature>
<feature type="signal peptide" evidence="2">
    <location>
        <begin position="1"/>
        <end position="17"/>
    </location>
</feature>
<evidence type="ECO:0000313" key="4">
    <source>
        <dbReference type="Proteomes" id="UP000319213"/>
    </source>
</evidence>